<organism evidence="2 3">
    <name type="scientific">Burkholderia pseudomallei</name>
    <name type="common">Pseudomonas pseudomallei</name>
    <dbReference type="NCBI Taxonomy" id="28450"/>
    <lineage>
        <taxon>Bacteria</taxon>
        <taxon>Pseudomonadati</taxon>
        <taxon>Pseudomonadota</taxon>
        <taxon>Betaproteobacteria</taxon>
        <taxon>Burkholderiales</taxon>
        <taxon>Burkholderiaceae</taxon>
        <taxon>Burkholderia</taxon>
        <taxon>pseudomallei group</taxon>
    </lineage>
</organism>
<accession>A0AA40JAC7</accession>
<protein>
    <submittedName>
        <fullName evidence="2">Pentachlorophenol 4-monooxygenase, PcpB domain protein</fullName>
    </submittedName>
</protein>
<feature type="compositionally biased region" description="Polar residues" evidence="1">
    <location>
        <begin position="42"/>
        <end position="52"/>
    </location>
</feature>
<evidence type="ECO:0000313" key="2">
    <source>
        <dbReference type="EMBL" id="KGX06975.1"/>
    </source>
</evidence>
<reference evidence="2 3" key="1">
    <citation type="submission" date="2014-08" db="EMBL/GenBank/DDBJ databases">
        <authorList>
            <person name="Bunnell A."/>
            <person name="Chain P.S."/>
            <person name="Chertkov O."/>
            <person name="Currie B.J."/>
            <person name="Daligault H.E."/>
            <person name="Davenport K.W."/>
            <person name="Davis C."/>
            <person name="Gleasner C.D."/>
            <person name="Johnson S.L."/>
            <person name="Kaestli M."/>
            <person name="Koren S."/>
            <person name="Kunde Y.A."/>
            <person name="Mayo M."/>
            <person name="McMurry K.K."/>
            <person name="Price E.P."/>
            <person name="Reitenga K.G."/>
            <person name="Robison R."/>
            <person name="Rosovitz M.J."/>
            <person name="Sarovich D.S."/>
            <person name="Teshima H."/>
        </authorList>
    </citation>
    <scope>NUCLEOTIDE SEQUENCE [LARGE SCALE GENOMIC DNA]</scope>
    <source>
        <strain evidence="2 3">MSHR44</strain>
    </source>
</reference>
<evidence type="ECO:0000256" key="1">
    <source>
        <dbReference type="SAM" id="MobiDB-lite"/>
    </source>
</evidence>
<feature type="compositionally biased region" description="Basic residues" evidence="1">
    <location>
        <begin position="9"/>
        <end position="21"/>
    </location>
</feature>
<dbReference type="AlphaFoldDB" id="A0AA40JAC7"/>
<feature type="region of interest" description="Disordered" evidence="1">
    <location>
        <begin position="1"/>
        <end position="52"/>
    </location>
</feature>
<evidence type="ECO:0000313" key="3">
    <source>
        <dbReference type="Proteomes" id="UP000030475"/>
    </source>
</evidence>
<sequence length="71" mass="7846">MPAPMTHHGTARPHIRQRRRTQPTMAPPDAQPPAPGERGRFQVSSRIPENHVSQWRSSAFASVAGRPRAAT</sequence>
<feature type="compositionally biased region" description="Pro residues" evidence="1">
    <location>
        <begin position="25"/>
        <end position="35"/>
    </location>
</feature>
<dbReference type="Proteomes" id="UP000030475">
    <property type="component" value="Unassembled WGS sequence"/>
</dbReference>
<proteinExistence type="predicted"/>
<dbReference type="EMBL" id="JQIM01000010">
    <property type="protein sequence ID" value="KGX06975.1"/>
    <property type="molecule type" value="Genomic_DNA"/>
</dbReference>
<gene>
    <name evidence="2" type="ORF">Y036_2978</name>
</gene>
<comment type="caution">
    <text evidence="2">The sequence shown here is derived from an EMBL/GenBank/DDBJ whole genome shotgun (WGS) entry which is preliminary data.</text>
</comment>
<name>A0AA40JAC7_BURPE</name>